<dbReference type="InterPro" id="IPR020846">
    <property type="entry name" value="MFS_dom"/>
</dbReference>
<dbReference type="PANTHER" id="PTHR23501">
    <property type="entry name" value="MAJOR FACILITATOR SUPERFAMILY"/>
    <property type="match status" value="1"/>
</dbReference>
<dbReference type="PRINTS" id="PR01036">
    <property type="entry name" value="TCRTETB"/>
</dbReference>
<feature type="transmembrane region" description="Helical" evidence="8">
    <location>
        <begin position="373"/>
        <end position="395"/>
    </location>
</feature>
<evidence type="ECO:0000256" key="5">
    <source>
        <dbReference type="ARBA" id="ARBA00022692"/>
    </source>
</evidence>
<comment type="caution">
    <text evidence="10">The sequence shown here is derived from an EMBL/GenBank/DDBJ whole genome shotgun (WGS) entry which is preliminary data.</text>
</comment>
<evidence type="ECO:0000256" key="3">
    <source>
        <dbReference type="ARBA" id="ARBA00022448"/>
    </source>
</evidence>
<keyword evidence="6 8" id="KW-1133">Transmembrane helix</keyword>
<name>A0A7W8YBI7_9MICC</name>
<gene>
    <name evidence="10" type="ORF">BKA12_001461</name>
</gene>
<protein>
    <submittedName>
        <fullName evidence="10">EmrB/QacA subfamily drug resistance transporter</fullName>
    </submittedName>
</protein>
<keyword evidence="5 8" id="KW-0812">Transmembrane</keyword>
<dbReference type="SUPFAM" id="SSF103473">
    <property type="entry name" value="MFS general substrate transporter"/>
    <property type="match status" value="1"/>
</dbReference>
<feature type="transmembrane region" description="Helical" evidence="8">
    <location>
        <begin position="178"/>
        <end position="197"/>
    </location>
</feature>
<feature type="transmembrane region" description="Helical" evidence="8">
    <location>
        <begin position="91"/>
        <end position="114"/>
    </location>
</feature>
<feature type="transmembrane region" description="Helical" evidence="8">
    <location>
        <begin position="282"/>
        <end position="304"/>
    </location>
</feature>
<evidence type="ECO:0000256" key="4">
    <source>
        <dbReference type="ARBA" id="ARBA00022475"/>
    </source>
</evidence>
<dbReference type="PANTHER" id="PTHR23501:SF197">
    <property type="entry name" value="COMD"/>
    <property type="match status" value="1"/>
</dbReference>
<feature type="transmembrane region" description="Helical" evidence="8">
    <location>
        <begin position="25"/>
        <end position="48"/>
    </location>
</feature>
<dbReference type="InterPro" id="IPR036259">
    <property type="entry name" value="MFS_trans_sf"/>
</dbReference>
<feature type="transmembrane region" description="Helical" evidence="8">
    <location>
        <begin position="152"/>
        <end position="172"/>
    </location>
</feature>
<dbReference type="Pfam" id="PF07690">
    <property type="entry name" value="MFS_1"/>
    <property type="match status" value="1"/>
</dbReference>
<evidence type="ECO:0000256" key="2">
    <source>
        <dbReference type="ARBA" id="ARBA00007520"/>
    </source>
</evidence>
<feature type="domain" description="Major facilitator superfamily (MFS) profile" evidence="9">
    <location>
        <begin position="25"/>
        <end position="511"/>
    </location>
</feature>
<dbReference type="GO" id="GO:0022857">
    <property type="term" value="F:transmembrane transporter activity"/>
    <property type="evidence" value="ECO:0007669"/>
    <property type="project" value="InterPro"/>
</dbReference>
<dbReference type="FunFam" id="1.20.1720.10:FF:000004">
    <property type="entry name" value="EmrB/QacA family drug resistance transporter"/>
    <property type="match status" value="1"/>
</dbReference>
<feature type="transmembrane region" description="Helical" evidence="8">
    <location>
        <begin position="349"/>
        <end position="367"/>
    </location>
</feature>
<dbReference type="Proteomes" id="UP000523863">
    <property type="component" value="Unassembled WGS sequence"/>
</dbReference>
<keyword evidence="4" id="KW-1003">Cell membrane</keyword>
<evidence type="ECO:0000256" key="8">
    <source>
        <dbReference type="SAM" id="Phobius"/>
    </source>
</evidence>
<evidence type="ECO:0000313" key="11">
    <source>
        <dbReference type="Proteomes" id="UP000523863"/>
    </source>
</evidence>
<feature type="transmembrane region" description="Helical" evidence="8">
    <location>
        <begin position="316"/>
        <end position="337"/>
    </location>
</feature>
<evidence type="ECO:0000259" key="9">
    <source>
        <dbReference type="PROSITE" id="PS50850"/>
    </source>
</evidence>
<feature type="transmembrane region" description="Helical" evidence="8">
    <location>
        <begin position="60"/>
        <end position="79"/>
    </location>
</feature>
<proteinExistence type="inferred from homology"/>
<feature type="transmembrane region" description="Helical" evidence="8">
    <location>
        <begin position="209"/>
        <end position="232"/>
    </location>
</feature>
<feature type="transmembrane region" description="Helical" evidence="8">
    <location>
        <begin position="415"/>
        <end position="433"/>
    </location>
</feature>
<reference evidence="10 11" key="1">
    <citation type="submission" date="2020-08" db="EMBL/GenBank/DDBJ databases">
        <title>Sequencing the genomes of 1000 actinobacteria strains.</title>
        <authorList>
            <person name="Klenk H.-P."/>
        </authorList>
    </citation>
    <scope>NUCLEOTIDE SEQUENCE [LARGE SCALE GENOMIC DNA]</scope>
    <source>
        <strain evidence="10 11">DSM 23694</strain>
    </source>
</reference>
<dbReference type="AlphaFoldDB" id="A0A7W8YBI7"/>
<keyword evidence="7 8" id="KW-0472">Membrane</keyword>
<keyword evidence="3" id="KW-0813">Transport</keyword>
<evidence type="ECO:0000256" key="6">
    <source>
        <dbReference type="ARBA" id="ARBA00022989"/>
    </source>
</evidence>
<dbReference type="PROSITE" id="PS50850">
    <property type="entry name" value="MFS"/>
    <property type="match status" value="1"/>
</dbReference>
<evidence type="ECO:0000256" key="7">
    <source>
        <dbReference type="ARBA" id="ARBA00023136"/>
    </source>
</evidence>
<sequence length="516" mass="54012">MSQDPPVNSAHEAEEPMSQRQILKALTGVLASFFAAMVSITIISIALPRIMEELGGDQTAFAWMITATLLANAASTPIWGKLADLFNKKMLLQVSIVIFVVGSVLAGLASSIPLLLGARVIQGLGIGGLMALGMAVIGTMIPPRDRGKYSGYFGGVMAVSNAGGPLLGGLLVDSPLGWRASFWAGVPVCLIAMFLIQRTLHLKHVRRPVTIDWIGASLVTVIVSLLLIWASYVGKAGYFNWVSVETLWMVGGSIILIFVLIRVEKRAADPVIPLRIITQRTPALAILASIGIGIGMFGSGAFLGQYFQVAQQATPTMAGILTLPMIAGNLLGSVVSGQLISRYGRWKPYLVAGSIMNVLALSLLGTMNANTPYWILAVGMFVNGIGMGMMLQNLVLAVQNGVKVTEIGTASSSVAFFRTVGGAAGVAVLGSALSSQVQTYIYDGLRSAGIISPDGGGSPVSGASLDLRGLPEPVKVIVEQAFGDATSVVFVIAAAAALMALICVLAIKEVPLRKHL</sequence>
<accession>A0A7W8YBI7</accession>
<dbReference type="EMBL" id="JACHBL010000001">
    <property type="protein sequence ID" value="MBB5598381.1"/>
    <property type="molecule type" value="Genomic_DNA"/>
</dbReference>
<evidence type="ECO:0000313" key="10">
    <source>
        <dbReference type="EMBL" id="MBB5598381.1"/>
    </source>
</evidence>
<dbReference type="Gene3D" id="1.20.1250.20">
    <property type="entry name" value="MFS general substrate transporter like domains"/>
    <property type="match status" value="1"/>
</dbReference>
<dbReference type="GO" id="GO:0005886">
    <property type="term" value="C:plasma membrane"/>
    <property type="evidence" value="ECO:0007669"/>
    <property type="project" value="UniProtKB-SubCell"/>
</dbReference>
<dbReference type="RefSeq" id="WP_420826511.1">
    <property type="nucleotide sequence ID" value="NZ_JACHBL010000001.1"/>
</dbReference>
<dbReference type="Gene3D" id="1.20.1720.10">
    <property type="entry name" value="Multidrug resistance protein D"/>
    <property type="match status" value="1"/>
</dbReference>
<organism evidence="10 11">
    <name type="scientific">Neomicrococcus lactis</name>
    <dbReference type="NCBI Taxonomy" id="732241"/>
    <lineage>
        <taxon>Bacteria</taxon>
        <taxon>Bacillati</taxon>
        <taxon>Actinomycetota</taxon>
        <taxon>Actinomycetes</taxon>
        <taxon>Micrococcales</taxon>
        <taxon>Micrococcaceae</taxon>
        <taxon>Neomicrococcus</taxon>
    </lineage>
</organism>
<comment type="subcellular location">
    <subcellularLocation>
        <location evidence="1">Cell membrane</location>
        <topology evidence="1">Multi-pass membrane protein</topology>
    </subcellularLocation>
</comment>
<feature type="transmembrane region" description="Helical" evidence="8">
    <location>
        <begin position="120"/>
        <end position="140"/>
    </location>
</feature>
<evidence type="ECO:0000256" key="1">
    <source>
        <dbReference type="ARBA" id="ARBA00004651"/>
    </source>
</evidence>
<feature type="transmembrane region" description="Helical" evidence="8">
    <location>
        <begin position="488"/>
        <end position="507"/>
    </location>
</feature>
<keyword evidence="11" id="KW-1185">Reference proteome</keyword>
<feature type="transmembrane region" description="Helical" evidence="8">
    <location>
        <begin position="238"/>
        <end position="261"/>
    </location>
</feature>
<dbReference type="InterPro" id="IPR011701">
    <property type="entry name" value="MFS"/>
</dbReference>
<comment type="similarity">
    <text evidence="2">Belongs to the major facilitator superfamily. TCR/Tet family.</text>
</comment>